<dbReference type="AlphaFoldDB" id="A0A8X6XGF7"/>
<accession>A0A8X6XGF7</accession>
<protein>
    <submittedName>
        <fullName evidence="1">Uncharacterized protein</fullName>
    </submittedName>
</protein>
<name>A0A8X6XGF7_9ARAC</name>
<dbReference type="EMBL" id="BMAV01008881">
    <property type="protein sequence ID" value="GFY52749.1"/>
    <property type="molecule type" value="Genomic_DNA"/>
</dbReference>
<sequence length="104" mass="11818">MNQNFFEDNVPYLLFCMTRLSRQRVSIGRIFRIQKTRMTLRTSYLEGISKGEAILCRVSEEKWMIVHQQNLANVVSREANSCACARGVGGLVPSVVRNRSLLPG</sequence>
<gene>
    <name evidence="1" type="ORF">TNIN_218991</name>
</gene>
<comment type="caution">
    <text evidence="1">The sequence shown here is derived from an EMBL/GenBank/DDBJ whole genome shotgun (WGS) entry which is preliminary data.</text>
</comment>
<dbReference type="Proteomes" id="UP000886998">
    <property type="component" value="Unassembled WGS sequence"/>
</dbReference>
<keyword evidence="2" id="KW-1185">Reference proteome</keyword>
<evidence type="ECO:0000313" key="1">
    <source>
        <dbReference type="EMBL" id="GFY52749.1"/>
    </source>
</evidence>
<reference evidence="1" key="1">
    <citation type="submission" date="2020-08" db="EMBL/GenBank/DDBJ databases">
        <title>Multicomponent nature underlies the extraordinary mechanical properties of spider dragline silk.</title>
        <authorList>
            <person name="Kono N."/>
            <person name="Nakamura H."/>
            <person name="Mori M."/>
            <person name="Yoshida Y."/>
            <person name="Ohtoshi R."/>
            <person name="Malay A.D."/>
            <person name="Moran D.A.P."/>
            <person name="Tomita M."/>
            <person name="Numata K."/>
            <person name="Arakawa K."/>
        </authorList>
    </citation>
    <scope>NUCLEOTIDE SEQUENCE</scope>
</reference>
<evidence type="ECO:0000313" key="2">
    <source>
        <dbReference type="Proteomes" id="UP000886998"/>
    </source>
</evidence>
<organism evidence="1 2">
    <name type="scientific">Trichonephila inaurata madagascariensis</name>
    <dbReference type="NCBI Taxonomy" id="2747483"/>
    <lineage>
        <taxon>Eukaryota</taxon>
        <taxon>Metazoa</taxon>
        <taxon>Ecdysozoa</taxon>
        <taxon>Arthropoda</taxon>
        <taxon>Chelicerata</taxon>
        <taxon>Arachnida</taxon>
        <taxon>Araneae</taxon>
        <taxon>Araneomorphae</taxon>
        <taxon>Entelegynae</taxon>
        <taxon>Araneoidea</taxon>
        <taxon>Nephilidae</taxon>
        <taxon>Trichonephila</taxon>
        <taxon>Trichonephila inaurata</taxon>
    </lineage>
</organism>
<proteinExistence type="predicted"/>